<evidence type="ECO:0000256" key="1">
    <source>
        <dbReference type="SAM" id="MobiDB-lite"/>
    </source>
</evidence>
<dbReference type="Proteomes" id="UP000799118">
    <property type="component" value="Unassembled WGS sequence"/>
</dbReference>
<reference evidence="2" key="1">
    <citation type="journal article" date="2019" name="Environ. Microbiol.">
        <title>Fungal ecological strategies reflected in gene transcription - a case study of two litter decomposers.</title>
        <authorList>
            <person name="Barbi F."/>
            <person name="Kohler A."/>
            <person name="Barry K."/>
            <person name="Baskaran P."/>
            <person name="Daum C."/>
            <person name="Fauchery L."/>
            <person name="Ihrmark K."/>
            <person name="Kuo A."/>
            <person name="LaButti K."/>
            <person name="Lipzen A."/>
            <person name="Morin E."/>
            <person name="Grigoriev I.V."/>
            <person name="Henrissat B."/>
            <person name="Lindahl B."/>
            <person name="Martin F."/>
        </authorList>
    </citation>
    <scope>NUCLEOTIDE SEQUENCE</scope>
    <source>
        <strain evidence="2">JB14</strain>
    </source>
</reference>
<name>A0A6A4IA16_9AGAR</name>
<gene>
    <name evidence="2" type="ORF">BT96DRAFT_934794</name>
</gene>
<protein>
    <submittedName>
        <fullName evidence="2">Uncharacterized protein</fullName>
    </submittedName>
</protein>
<accession>A0A6A4IA16</accession>
<evidence type="ECO:0000313" key="2">
    <source>
        <dbReference type="EMBL" id="KAE9405545.1"/>
    </source>
</evidence>
<proteinExistence type="predicted"/>
<dbReference type="EMBL" id="ML769408">
    <property type="protein sequence ID" value="KAE9405545.1"/>
    <property type="molecule type" value="Genomic_DNA"/>
</dbReference>
<dbReference type="AlphaFoldDB" id="A0A6A4IA16"/>
<evidence type="ECO:0000313" key="3">
    <source>
        <dbReference type="Proteomes" id="UP000799118"/>
    </source>
</evidence>
<keyword evidence="3" id="KW-1185">Reference proteome</keyword>
<sequence length="268" mass="29577">MGITGYQRAPCKASHPRLVLVARRTGIMIPVRPVVDRETVVCGARMNQPNLKDIDETPAGSEGPPTRNSERTHPIIRRGQIDSLRMAKALILPDSGWMSIALNLSDSEFQKALSRTEKRQSVLDLHLVLISVGGMGWETGHYPILFYLIDFRILTVSCSGFQKNARKIGEKKAPAIVFRLSYRISCRQVGKEGKSHYTAHPFGDYSSVPTPSIVSRHSGTRDHNEGAQSLDFTPAPNMTYACGCGFDCGCAQQDSSCKYAYAFPKKNS</sequence>
<feature type="region of interest" description="Disordered" evidence="1">
    <location>
        <begin position="49"/>
        <end position="74"/>
    </location>
</feature>
<organism evidence="2 3">
    <name type="scientific">Gymnopus androsaceus JB14</name>
    <dbReference type="NCBI Taxonomy" id="1447944"/>
    <lineage>
        <taxon>Eukaryota</taxon>
        <taxon>Fungi</taxon>
        <taxon>Dikarya</taxon>
        <taxon>Basidiomycota</taxon>
        <taxon>Agaricomycotina</taxon>
        <taxon>Agaricomycetes</taxon>
        <taxon>Agaricomycetidae</taxon>
        <taxon>Agaricales</taxon>
        <taxon>Marasmiineae</taxon>
        <taxon>Omphalotaceae</taxon>
        <taxon>Gymnopus</taxon>
    </lineage>
</organism>